<organism evidence="3 4">
    <name type="scientific">Priapulus caudatus</name>
    <name type="common">Priapulid worm</name>
    <dbReference type="NCBI Taxonomy" id="37621"/>
    <lineage>
        <taxon>Eukaryota</taxon>
        <taxon>Metazoa</taxon>
        <taxon>Ecdysozoa</taxon>
        <taxon>Scalidophora</taxon>
        <taxon>Priapulida</taxon>
        <taxon>Priapulimorpha</taxon>
        <taxon>Priapulimorphida</taxon>
        <taxon>Priapulidae</taxon>
        <taxon>Priapulus</taxon>
    </lineage>
</organism>
<dbReference type="InterPro" id="IPR008967">
    <property type="entry name" value="p53-like_TF_DNA-bd_sf"/>
</dbReference>
<dbReference type="Proteomes" id="UP000695022">
    <property type="component" value="Unplaced"/>
</dbReference>
<dbReference type="Pfam" id="PF00554">
    <property type="entry name" value="RHD_DNA_bind"/>
    <property type="match status" value="1"/>
</dbReference>
<feature type="non-terminal residue" evidence="4">
    <location>
        <position position="512"/>
    </location>
</feature>
<feature type="compositionally biased region" description="Polar residues" evidence="1">
    <location>
        <begin position="14"/>
        <end position="30"/>
    </location>
</feature>
<feature type="region of interest" description="Disordered" evidence="1">
    <location>
        <begin position="1"/>
        <end position="99"/>
    </location>
</feature>
<dbReference type="SUPFAM" id="SSF49417">
    <property type="entry name" value="p53-like transcription factors"/>
    <property type="match status" value="1"/>
</dbReference>
<dbReference type="GeneID" id="106819641"/>
<proteinExistence type="predicted"/>
<dbReference type="PROSITE" id="PS50254">
    <property type="entry name" value="REL_2"/>
    <property type="match status" value="1"/>
</dbReference>
<name>A0ABM1F5L1_PRICU</name>
<dbReference type="InterPro" id="IPR011539">
    <property type="entry name" value="RHD_DNA_bind_dom"/>
</dbReference>
<keyword evidence="3" id="KW-1185">Reference proteome</keyword>
<dbReference type="PANTHER" id="PTHR24169:SF28">
    <property type="entry name" value="NUCLEAR FACTOR NF-KAPPA-B P110 SUBUNIT"/>
    <property type="match status" value="1"/>
</dbReference>
<feature type="domain" description="RHD" evidence="2">
    <location>
        <begin position="272"/>
        <end position="474"/>
    </location>
</feature>
<gene>
    <name evidence="4" type="primary">LOC106819641</name>
</gene>
<sequence length="512" mass="55680">MSQLPSPAQAYVNPRSNESGDSGFGSNPRSNDPPIQDCLSPISKTSEDTGIGSNPGSNNPTQHCFSPMSNTFGDTGIGSNPGSNNPPTQDDCFSHMSNTSGDLSSVGDNVMWNHGTVSCNDVSNSIQFVGNLGSNNPVSFANSAGSSAVAYTNTGHCDPASYENFGANIPVAHAVTGQSNPASMSWSPDTAVAYTNNTETSNPASYPNFNLETLDVLLASIRRDEELASAPEVTDNMMHLEMPRNVTPNLFELQVGSNSQMTDVMQSASPMQVQPYLKILRQPQRNGHRFRYTSERGSHGTLEAERMSRDQKKKEYVSVKLVGYGPRAKIVVSLVTNDSQRESHIHRLVSKKSDLSANVWSHPELQVDMACEMTATFSDIAVTVVPQKMLTDMHFKEHISAEKGKSRSVPINSAVRKKLDEELKSKNKRLKKFDGQHIVVLKFEAYSLNGDGSTGPQLCSPVFSSEVINQRSTQNGELRISKISKSSESCKGGHSRENDTQMLMFTSKVKKG</sequence>
<evidence type="ECO:0000313" key="3">
    <source>
        <dbReference type="Proteomes" id="UP000695022"/>
    </source>
</evidence>
<dbReference type="RefSeq" id="XP_014679732.1">
    <property type="nucleotide sequence ID" value="XM_014824246.1"/>
</dbReference>
<protein>
    <submittedName>
        <fullName evidence="4">Uncharacterized protein LOC106819641</fullName>
    </submittedName>
</protein>
<dbReference type="PANTHER" id="PTHR24169">
    <property type="entry name" value="NUCLEAR FACTOR NF-KAPPA-B PROTEIN"/>
    <property type="match status" value="1"/>
</dbReference>
<reference evidence="4" key="1">
    <citation type="submission" date="2025-08" db="UniProtKB">
        <authorList>
            <consortium name="RefSeq"/>
        </authorList>
    </citation>
    <scope>IDENTIFICATION</scope>
</reference>
<dbReference type="Gene3D" id="2.60.40.340">
    <property type="entry name" value="Rel homology domain (RHD), DNA-binding domain"/>
    <property type="match status" value="1"/>
</dbReference>
<evidence type="ECO:0000313" key="4">
    <source>
        <dbReference type="RefSeq" id="XP_014679732.1"/>
    </source>
</evidence>
<dbReference type="InterPro" id="IPR037059">
    <property type="entry name" value="RHD_DNA_bind_dom_sf"/>
</dbReference>
<evidence type="ECO:0000259" key="2">
    <source>
        <dbReference type="PROSITE" id="PS50254"/>
    </source>
</evidence>
<evidence type="ECO:0000256" key="1">
    <source>
        <dbReference type="SAM" id="MobiDB-lite"/>
    </source>
</evidence>
<dbReference type="InterPro" id="IPR000451">
    <property type="entry name" value="NFkB/Dor"/>
</dbReference>
<accession>A0ABM1F5L1</accession>
<feature type="compositionally biased region" description="Polar residues" evidence="1">
    <location>
        <begin position="51"/>
        <end position="88"/>
    </location>
</feature>